<keyword evidence="2" id="KW-0812">Transmembrane</keyword>
<dbReference type="Pfam" id="PF00990">
    <property type="entry name" value="GGDEF"/>
    <property type="match status" value="1"/>
</dbReference>
<dbReference type="PROSITE" id="PS50887">
    <property type="entry name" value="GGDEF"/>
    <property type="match status" value="1"/>
</dbReference>
<feature type="domain" description="GGDEF" evidence="3">
    <location>
        <begin position="102"/>
        <end position="232"/>
    </location>
</feature>
<dbReference type="EC" id="2.7.7.65" evidence="1"/>
<organism evidence="4 5">
    <name type="scientific">Rheinheimera maricola</name>
    <dbReference type="NCBI Taxonomy" id="2793282"/>
    <lineage>
        <taxon>Bacteria</taxon>
        <taxon>Pseudomonadati</taxon>
        <taxon>Pseudomonadota</taxon>
        <taxon>Gammaproteobacteria</taxon>
        <taxon>Chromatiales</taxon>
        <taxon>Chromatiaceae</taxon>
        <taxon>Rheinheimera</taxon>
    </lineage>
</organism>
<dbReference type="SMART" id="SM00267">
    <property type="entry name" value="GGDEF"/>
    <property type="match status" value="1"/>
</dbReference>
<proteinExistence type="predicted"/>
<reference evidence="4 5" key="1">
    <citation type="submission" date="2020-12" db="EMBL/GenBank/DDBJ databases">
        <authorList>
            <person name="Ruan W."/>
            <person name="Khan S.A."/>
            <person name="Jeon C.O."/>
        </authorList>
    </citation>
    <scope>NUCLEOTIDE SEQUENCE [LARGE SCALE GENOMIC DNA]</scope>
    <source>
        <strain evidence="4 5">MA-13</strain>
    </source>
</reference>
<protein>
    <recommendedName>
        <fullName evidence="1">diguanylate cyclase</fullName>
        <ecNumber evidence="1">2.7.7.65</ecNumber>
    </recommendedName>
</protein>
<dbReference type="PANTHER" id="PTHR45138">
    <property type="entry name" value="REGULATORY COMPONENTS OF SENSORY TRANSDUCTION SYSTEM"/>
    <property type="match status" value="1"/>
</dbReference>
<dbReference type="SUPFAM" id="SSF55073">
    <property type="entry name" value="Nucleotide cyclase"/>
    <property type="match status" value="1"/>
</dbReference>
<dbReference type="InterPro" id="IPR050469">
    <property type="entry name" value="Diguanylate_Cyclase"/>
</dbReference>
<dbReference type="Gene3D" id="3.30.70.270">
    <property type="match status" value="1"/>
</dbReference>
<dbReference type="PANTHER" id="PTHR45138:SF24">
    <property type="entry name" value="DIGUANYLATE CYCLASE DGCC-RELATED"/>
    <property type="match status" value="1"/>
</dbReference>
<dbReference type="Proteomes" id="UP000663814">
    <property type="component" value="Unassembled WGS sequence"/>
</dbReference>
<feature type="transmembrane region" description="Helical" evidence="2">
    <location>
        <begin position="12"/>
        <end position="31"/>
    </location>
</feature>
<keyword evidence="5" id="KW-1185">Reference proteome</keyword>
<evidence type="ECO:0000259" key="3">
    <source>
        <dbReference type="PROSITE" id="PS50887"/>
    </source>
</evidence>
<dbReference type="CDD" id="cd01949">
    <property type="entry name" value="GGDEF"/>
    <property type="match status" value="1"/>
</dbReference>
<dbReference type="RefSeq" id="WP_205313268.1">
    <property type="nucleotide sequence ID" value="NZ_JAERPS020000009.1"/>
</dbReference>
<comment type="caution">
    <text evidence="4">The sequence shown here is derived from an EMBL/GenBank/DDBJ whole genome shotgun (WGS) entry which is preliminary data.</text>
</comment>
<keyword evidence="2" id="KW-0472">Membrane</keyword>
<keyword evidence="2" id="KW-1133">Transmembrane helix</keyword>
<accession>A0ABS7XEU9</accession>
<sequence>MVELSSFSEFLPYFALGVLVGVAITLGLGAIKLLRWRRTAADLESALRSHSFELQITLEELAEKNHQLQQQTELDALSGIYNRAYFDRQLRAEMKRSRREQRPLALVLLDIDHFKKINDQYGHVTGDQVIKKVARLMQQQLKRPADKLCRYGGEEFALILPNTFTDGAAALAENIRLQLAADKQQPLVTISAGCFAAIPDPASESDEFINFADKALYQAKAAGRNQVHVYPHGLMNPQPAPEGELNEH</sequence>
<dbReference type="EMBL" id="JAERPS020000009">
    <property type="protein sequence ID" value="MBZ9613664.1"/>
    <property type="molecule type" value="Genomic_DNA"/>
</dbReference>
<name>A0ABS7XEU9_9GAMM</name>
<evidence type="ECO:0000313" key="4">
    <source>
        <dbReference type="EMBL" id="MBZ9613664.1"/>
    </source>
</evidence>
<dbReference type="InterPro" id="IPR043128">
    <property type="entry name" value="Rev_trsase/Diguanyl_cyclase"/>
</dbReference>
<reference evidence="4 5" key="2">
    <citation type="submission" date="2021-08" db="EMBL/GenBank/DDBJ databases">
        <title>Rheinheimera aquimaris sp. nov., isolated from seawater of the East Sea in Korea.</title>
        <authorList>
            <person name="Kim K.H."/>
            <person name="Wenting R."/>
            <person name="Kim K.R."/>
            <person name="Jeon C.O."/>
        </authorList>
    </citation>
    <scope>NUCLEOTIDE SEQUENCE [LARGE SCALE GENOMIC DNA]</scope>
    <source>
        <strain evidence="4 5">MA-13</strain>
    </source>
</reference>
<gene>
    <name evidence="4" type="ORF">I4W93_018880</name>
</gene>
<dbReference type="InterPro" id="IPR029787">
    <property type="entry name" value="Nucleotide_cyclase"/>
</dbReference>
<evidence type="ECO:0000256" key="1">
    <source>
        <dbReference type="ARBA" id="ARBA00012528"/>
    </source>
</evidence>
<evidence type="ECO:0000256" key="2">
    <source>
        <dbReference type="SAM" id="Phobius"/>
    </source>
</evidence>
<dbReference type="InterPro" id="IPR000160">
    <property type="entry name" value="GGDEF_dom"/>
</dbReference>
<dbReference type="NCBIfam" id="TIGR00254">
    <property type="entry name" value="GGDEF"/>
    <property type="match status" value="1"/>
</dbReference>
<evidence type="ECO:0000313" key="5">
    <source>
        <dbReference type="Proteomes" id="UP000663814"/>
    </source>
</evidence>